<reference evidence="2 3" key="1">
    <citation type="submission" date="2018-03" db="EMBL/GenBank/DDBJ databases">
        <title>Genome sequence of Moorella stamsii DSM 26217.</title>
        <authorList>
            <person name="Poehlein A."/>
            <person name="Daniel R."/>
        </authorList>
    </citation>
    <scope>NUCLEOTIDE SEQUENCE [LARGE SCALE GENOMIC DNA]</scope>
    <source>
        <strain evidence="3">DSM 26217</strain>
    </source>
</reference>
<proteinExistence type="predicted"/>
<keyword evidence="1" id="KW-0812">Transmembrane</keyword>
<dbReference type="AlphaFoldDB" id="A0A9X7P680"/>
<protein>
    <submittedName>
        <fullName evidence="2">Uncharacterized protein</fullName>
    </submittedName>
</protein>
<feature type="transmembrane region" description="Helical" evidence="1">
    <location>
        <begin position="6"/>
        <end position="27"/>
    </location>
</feature>
<evidence type="ECO:0000313" key="2">
    <source>
        <dbReference type="EMBL" id="PRR72934.1"/>
    </source>
</evidence>
<sequence length="30" mass="3555">MVVYTIIVVILHLINYHILPCNGLKIFMQR</sequence>
<dbReference type="EMBL" id="PVXL01000043">
    <property type="protein sequence ID" value="PRR72934.1"/>
    <property type="molecule type" value="Genomic_DNA"/>
</dbReference>
<gene>
    <name evidence="2" type="ORF">MOST_14780</name>
</gene>
<accession>A0A9X7P680</accession>
<keyword evidence="3" id="KW-1185">Reference proteome</keyword>
<dbReference type="Proteomes" id="UP000239430">
    <property type="component" value="Unassembled WGS sequence"/>
</dbReference>
<keyword evidence="1" id="KW-0472">Membrane</keyword>
<name>A0A9X7P680_9FIRM</name>
<evidence type="ECO:0000313" key="3">
    <source>
        <dbReference type="Proteomes" id="UP000239430"/>
    </source>
</evidence>
<organism evidence="2 3">
    <name type="scientific">Neomoorella stamsii</name>
    <dbReference type="NCBI Taxonomy" id="1266720"/>
    <lineage>
        <taxon>Bacteria</taxon>
        <taxon>Bacillati</taxon>
        <taxon>Bacillota</taxon>
        <taxon>Clostridia</taxon>
        <taxon>Neomoorellales</taxon>
        <taxon>Neomoorellaceae</taxon>
        <taxon>Neomoorella</taxon>
    </lineage>
</organism>
<evidence type="ECO:0000256" key="1">
    <source>
        <dbReference type="SAM" id="Phobius"/>
    </source>
</evidence>
<keyword evidence="1" id="KW-1133">Transmembrane helix</keyword>
<comment type="caution">
    <text evidence="2">The sequence shown here is derived from an EMBL/GenBank/DDBJ whole genome shotgun (WGS) entry which is preliminary data.</text>
</comment>